<evidence type="ECO:0000313" key="2">
    <source>
        <dbReference type="Proteomes" id="UP000585474"/>
    </source>
</evidence>
<sequence length="96" mass="11413">MQELRDLVDQGNDSAWKFTFRRRLFYWKYDSLQDLFNFIEGLQINPSRRDRLRWSWEAGEPLLLSQLIGNGNHACLAAPLVLIRTIDLEELMPFQD</sequence>
<name>A0A7J0DLS6_9ERIC</name>
<accession>A0A7J0DLS6</accession>
<organism evidence="1 2">
    <name type="scientific">Actinidia rufa</name>
    <dbReference type="NCBI Taxonomy" id="165716"/>
    <lineage>
        <taxon>Eukaryota</taxon>
        <taxon>Viridiplantae</taxon>
        <taxon>Streptophyta</taxon>
        <taxon>Embryophyta</taxon>
        <taxon>Tracheophyta</taxon>
        <taxon>Spermatophyta</taxon>
        <taxon>Magnoliopsida</taxon>
        <taxon>eudicotyledons</taxon>
        <taxon>Gunneridae</taxon>
        <taxon>Pentapetalae</taxon>
        <taxon>asterids</taxon>
        <taxon>Ericales</taxon>
        <taxon>Actinidiaceae</taxon>
        <taxon>Actinidia</taxon>
    </lineage>
</organism>
<evidence type="ECO:0000313" key="1">
    <source>
        <dbReference type="EMBL" id="GFS36996.1"/>
    </source>
</evidence>
<keyword evidence="2" id="KW-1185">Reference proteome</keyword>
<reference evidence="2" key="1">
    <citation type="submission" date="2019-07" db="EMBL/GenBank/DDBJ databases">
        <title>De Novo Assembly of kiwifruit Actinidia rufa.</title>
        <authorList>
            <person name="Sugita-Konishi S."/>
            <person name="Sato K."/>
            <person name="Mori E."/>
            <person name="Abe Y."/>
            <person name="Kisaki G."/>
            <person name="Hamano K."/>
            <person name="Suezawa K."/>
            <person name="Otani M."/>
            <person name="Fukuda T."/>
            <person name="Manabe T."/>
            <person name="Gomi K."/>
            <person name="Tabuchi M."/>
            <person name="Akimitsu K."/>
            <person name="Kataoka I."/>
        </authorList>
    </citation>
    <scope>NUCLEOTIDE SEQUENCE [LARGE SCALE GENOMIC DNA]</scope>
    <source>
        <strain evidence="2">cv. Fuchu</strain>
    </source>
</reference>
<comment type="caution">
    <text evidence="1">The sequence shown here is derived from an EMBL/GenBank/DDBJ whole genome shotgun (WGS) entry which is preliminary data.</text>
</comment>
<gene>
    <name evidence="1" type="ORF">Acr_00g0049120</name>
</gene>
<dbReference type="Proteomes" id="UP000585474">
    <property type="component" value="Unassembled WGS sequence"/>
</dbReference>
<protein>
    <submittedName>
        <fullName evidence="1">Uncharacterized protein</fullName>
    </submittedName>
</protein>
<dbReference type="EMBL" id="BJWL01000269">
    <property type="protein sequence ID" value="GFS36996.1"/>
    <property type="molecule type" value="Genomic_DNA"/>
</dbReference>
<proteinExistence type="predicted"/>
<dbReference type="AlphaFoldDB" id="A0A7J0DLS6"/>